<dbReference type="SUPFAM" id="SSF63882">
    <property type="entry name" value="MoeA N-terminal region -like"/>
    <property type="match status" value="1"/>
</dbReference>
<dbReference type="Proteomes" id="UP000243978">
    <property type="component" value="Unassembled WGS sequence"/>
</dbReference>
<evidence type="ECO:0000256" key="6">
    <source>
        <dbReference type="RuleBase" id="RU365090"/>
    </source>
</evidence>
<dbReference type="PROSITE" id="PS01079">
    <property type="entry name" value="MOCF_BIOSYNTHESIS_2"/>
    <property type="match status" value="1"/>
</dbReference>
<comment type="pathway">
    <text evidence="2 6">Cofactor biosynthesis; molybdopterin biosynthesis.</text>
</comment>
<comment type="catalytic activity">
    <reaction evidence="5">
        <text>adenylyl-molybdopterin + molybdate = Mo-molybdopterin + AMP + H(+)</text>
        <dbReference type="Rhea" id="RHEA:35047"/>
        <dbReference type="ChEBI" id="CHEBI:15378"/>
        <dbReference type="ChEBI" id="CHEBI:36264"/>
        <dbReference type="ChEBI" id="CHEBI:62727"/>
        <dbReference type="ChEBI" id="CHEBI:71302"/>
        <dbReference type="ChEBI" id="CHEBI:456215"/>
        <dbReference type="EC" id="2.10.1.1"/>
    </reaction>
</comment>
<evidence type="ECO:0000256" key="5">
    <source>
        <dbReference type="ARBA" id="ARBA00047317"/>
    </source>
</evidence>
<dbReference type="PANTHER" id="PTHR10192">
    <property type="entry name" value="MOLYBDOPTERIN BIOSYNTHESIS PROTEIN"/>
    <property type="match status" value="1"/>
</dbReference>
<protein>
    <recommendedName>
        <fullName evidence="6">Molybdopterin molybdenumtransferase</fullName>
        <ecNumber evidence="6">2.10.1.1</ecNumber>
    </recommendedName>
</protein>
<keyword evidence="6" id="KW-0460">Magnesium</keyword>
<dbReference type="InterPro" id="IPR005111">
    <property type="entry name" value="MoeA_C_domain_IV"/>
</dbReference>
<dbReference type="GO" id="GO:0061599">
    <property type="term" value="F:molybdopterin molybdotransferase activity"/>
    <property type="evidence" value="ECO:0007669"/>
    <property type="project" value="UniProtKB-UniRule"/>
</dbReference>
<dbReference type="InterPro" id="IPR038987">
    <property type="entry name" value="MoeA-like"/>
</dbReference>
<gene>
    <name evidence="8" type="ORF">C8N43_2134</name>
</gene>
<dbReference type="GO" id="GO:0005829">
    <property type="term" value="C:cytosol"/>
    <property type="evidence" value="ECO:0007669"/>
    <property type="project" value="TreeGrafter"/>
</dbReference>
<dbReference type="Pfam" id="PF03453">
    <property type="entry name" value="MoeA_N"/>
    <property type="match status" value="1"/>
</dbReference>
<dbReference type="Gene3D" id="2.170.190.11">
    <property type="entry name" value="Molybdopterin biosynthesis moea protein, domain 3"/>
    <property type="match status" value="1"/>
</dbReference>
<dbReference type="Gene3D" id="3.40.980.10">
    <property type="entry name" value="MoaB/Mog-like domain"/>
    <property type="match status" value="1"/>
</dbReference>
<comment type="caution">
    <text evidence="8">The sequence shown here is derived from an EMBL/GenBank/DDBJ whole genome shotgun (WGS) entry which is preliminary data.</text>
</comment>
<dbReference type="InterPro" id="IPR001453">
    <property type="entry name" value="MoaB/Mog_dom"/>
</dbReference>
<dbReference type="FunFam" id="3.40.980.10:FF:000001">
    <property type="entry name" value="Molybdopterin molybdenumtransferase"/>
    <property type="match status" value="1"/>
</dbReference>
<feature type="domain" description="MoaB/Mog" evidence="7">
    <location>
        <begin position="463"/>
        <end position="600"/>
    </location>
</feature>
<dbReference type="Pfam" id="PF00994">
    <property type="entry name" value="MoCF_biosynth"/>
    <property type="match status" value="1"/>
</dbReference>
<comment type="similarity">
    <text evidence="3 6">Belongs to the MoeA family.</text>
</comment>
<name>A0A2T6BN54_9RHOB</name>
<dbReference type="InterPro" id="IPR036688">
    <property type="entry name" value="MoeA_C_domain_IV_sf"/>
</dbReference>
<keyword evidence="6" id="KW-0500">Molybdenum</keyword>
<evidence type="ECO:0000259" key="7">
    <source>
        <dbReference type="SMART" id="SM00852"/>
    </source>
</evidence>
<evidence type="ECO:0000313" key="8">
    <source>
        <dbReference type="EMBL" id="PTX57464.1"/>
    </source>
</evidence>
<comment type="cofactor">
    <cofactor evidence="6">
        <name>Mg(2+)</name>
        <dbReference type="ChEBI" id="CHEBI:18420"/>
    </cofactor>
</comment>
<dbReference type="Pfam" id="PF03454">
    <property type="entry name" value="MoeA_C"/>
    <property type="match status" value="1"/>
</dbReference>
<keyword evidence="6" id="KW-0479">Metal-binding</keyword>
<proteinExistence type="inferred from homology"/>
<dbReference type="SUPFAM" id="SSF63867">
    <property type="entry name" value="MoeA C-terminal domain-like"/>
    <property type="match status" value="1"/>
</dbReference>
<evidence type="ECO:0000256" key="2">
    <source>
        <dbReference type="ARBA" id="ARBA00005046"/>
    </source>
</evidence>
<evidence type="ECO:0000313" key="9">
    <source>
        <dbReference type="Proteomes" id="UP000243978"/>
    </source>
</evidence>
<dbReference type="SUPFAM" id="SSF53218">
    <property type="entry name" value="Molybdenum cofactor biosynthesis proteins"/>
    <property type="match status" value="1"/>
</dbReference>
<dbReference type="UniPathway" id="UPA00344"/>
<evidence type="ECO:0000256" key="3">
    <source>
        <dbReference type="ARBA" id="ARBA00010763"/>
    </source>
</evidence>
<dbReference type="GO" id="GO:0046872">
    <property type="term" value="F:metal ion binding"/>
    <property type="evidence" value="ECO:0007669"/>
    <property type="project" value="UniProtKB-UniRule"/>
</dbReference>
<dbReference type="InterPro" id="IPR036425">
    <property type="entry name" value="MoaB/Mog-like_dom_sf"/>
</dbReference>
<dbReference type="PANTHER" id="PTHR10192:SF5">
    <property type="entry name" value="GEPHYRIN"/>
    <property type="match status" value="1"/>
</dbReference>
<evidence type="ECO:0000256" key="4">
    <source>
        <dbReference type="ARBA" id="ARBA00023150"/>
    </source>
</evidence>
<organism evidence="8 9">
    <name type="scientific">Litoreibacter ponti</name>
    <dbReference type="NCBI Taxonomy" id="1510457"/>
    <lineage>
        <taxon>Bacteria</taxon>
        <taxon>Pseudomonadati</taxon>
        <taxon>Pseudomonadota</taxon>
        <taxon>Alphaproteobacteria</taxon>
        <taxon>Rhodobacterales</taxon>
        <taxon>Roseobacteraceae</taxon>
        <taxon>Litoreibacter</taxon>
    </lineage>
</organism>
<dbReference type="InterPro" id="IPR005110">
    <property type="entry name" value="MoeA_linker/N"/>
</dbReference>
<dbReference type="SMART" id="SM00852">
    <property type="entry name" value="MoCF_biosynth"/>
    <property type="match status" value="1"/>
</dbReference>
<dbReference type="OrthoDB" id="9804758at2"/>
<dbReference type="InterPro" id="IPR008284">
    <property type="entry name" value="MoCF_biosynth_CS"/>
</dbReference>
<dbReference type="NCBIfam" id="NF045515">
    <property type="entry name" value="Glp_gephyrin"/>
    <property type="match status" value="1"/>
</dbReference>
<keyword evidence="4 6" id="KW-0501">Molybdenum cofactor biosynthesis</keyword>
<keyword evidence="6 8" id="KW-0808">Transferase</keyword>
<dbReference type="CDD" id="cd00887">
    <property type="entry name" value="MoeA"/>
    <property type="match status" value="1"/>
</dbReference>
<sequence>MSLFDTYIAVDWSGGNGHSERPRKDAIWACKHGSEPVYLRNRQVAEEWLAEVFEAELNAGRRTAAGFDFPFGYPAGFAEHLTGSEDALALWDWFELRVEDSPKANNRYELAERINATLPDRGPFWGHPHQHSYEALTPKKEGISYKRFAEFRHVEKLATGTKSCWQLSYNGSVGSQVIMGLPVLNRLRKKFGAKVWPFEVLDSPLALIEIWPSLDKLDLSTDAIKDAAQVRAVAAQMERMDRDQTLAQALAAGEGSGAEGWILGVEALPKPPVFKDDCFALPPGVDWMPVDDALAKLDAALTCVAMPERVSHAEASGRIVAGEVIARRSNPPAANAAVDGYGFAHASTGEGDQVLPLVQGRAAAGAAYGGAVPAGAAIRILTGAVIPDGVDTVVLEEDCSVTATHVAFRGPVKRGANTRRAGEDVEAGAAVFAPGHVLRPQDVGLLAALGVGRVEVFSRLRVGVISTGDELVSPGADAPPDRTYDANRPMLLELVCAWGFEAVDLGHVPDDRAALKARLDKGAGRCDVILTSGGASAGDEDHVSALLREAGSLQAWRIALKPGRPLVLALWDGVPVFGLPGNPVAAFVCALIFARPACLKLAGARFVAPQGFEVPAAFEKRKKPGRREYLRARMGPEGVEVFASEGSGRISGLSWSEGLVELPDGAVDVRRGDPVRFLPYRSFGL</sequence>
<keyword evidence="9" id="KW-1185">Reference proteome</keyword>
<reference evidence="8 9" key="1">
    <citation type="submission" date="2018-04" db="EMBL/GenBank/DDBJ databases">
        <title>Genomic Encyclopedia of Archaeal and Bacterial Type Strains, Phase II (KMG-II): from individual species to whole genera.</title>
        <authorList>
            <person name="Goeker M."/>
        </authorList>
    </citation>
    <scope>NUCLEOTIDE SEQUENCE [LARGE SCALE GENOMIC DNA]</scope>
    <source>
        <strain evidence="8 9">DSM 100977</strain>
    </source>
</reference>
<dbReference type="EMBL" id="QBKS01000001">
    <property type="protein sequence ID" value="PTX57464.1"/>
    <property type="molecule type" value="Genomic_DNA"/>
</dbReference>
<dbReference type="Gene3D" id="2.40.340.10">
    <property type="entry name" value="MoeA, C-terminal, domain IV"/>
    <property type="match status" value="1"/>
</dbReference>
<comment type="function">
    <text evidence="1 6">Catalyzes the insertion of molybdate into adenylated molybdopterin with the concomitant release of AMP.</text>
</comment>
<dbReference type="GO" id="GO:0006777">
    <property type="term" value="P:Mo-molybdopterin cofactor biosynthetic process"/>
    <property type="evidence" value="ECO:0007669"/>
    <property type="project" value="UniProtKB-UniRule"/>
</dbReference>
<dbReference type="AlphaFoldDB" id="A0A2T6BN54"/>
<accession>A0A2T6BN54</accession>
<dbReference type="EC" id="2.10.1.1" evidence="6"/>
<dbReference type="InterPro" id="IPR036135">
    <property type="entry name" value="MoeA_linker/N_sf"/>
</dbReference>
<evidence type="ECO:0000256" key="1">
    <source>
        <dbReference type="ARBA" id="ARBA00002901"/>
    </source>
</evidence>
<dbReference type="NCBIfam" id="TIGR00177">
    <property type="entry name" value="molyb_syn"/>
    <property type="match status" value="1"/>
</dbReference>
<dbReference type="RefSeq" id="WP_107845560.1">
    <property type="nucleotide sequence ID" value="NZ_QBKS01000001.1"/>
</dbReference>
<dbReference type="Gene3D" id="3.90.105.10">
    <property type="entry name" value="Molybdopterin biosynthesis moea protein, domain 2"/>
    <property type="match status" value="1"/>
</dbReference>